<gene>
    <name evidence="6" type="ORF">PH603_05840</name>
</gene>
<evidence type="ECO:0000256" key="1">
    <source>
        <dbReference type="ARBA" id="ARBA00009437"/>
    </source>
</evidence>
<keyword evidence="7" id="KW-1185">Reference proteome</keyword>
<dbReference type="SUPFAM" id="SSF46785">
    <property type="entry name" value="Winged helix' DNA-binding domain"/>
    <property type="match status" value="1"/>
</dbReference>
<sequence length="297" mass="32542">MVELRLWRALVAVAEELNFRRAADRLNISQPALTKQIQELEARLGVALFHREARGVAPTDATRNYLPAVRTLLEEAQALEAKFNSGDPSTKINVRIGALEFIAKRHLPVLMQSVRETFPSARISMIAMNTFETAAATADGKIDLGVARSPVTEPSLIARPFQRGQWVVLVRADHKLAAKAKVTVADLADDPLIIFSRRLNPGLYDDLIGAITRGGRAPEVAYQAQDPTIGVELALSGVGHFLSVSYILDDLPEGLIARKVEGVGLDAHLDLVWRRDHMSPVLRHLIDLLSSSVATDN</sequence>
<dbReference type="PANTHER" id="PTHR30346">
    <property type="entry name" value="TRANSCRIPTIONAL DUAL REGULATOR HCAR-RELATED"/>
    <property type="match status" value="1"/>
</dbReference>
<dbReference type="PRINTS" id="PR00039">
    <property type="entry name" value="HTHLYSR"/>
</dbReference>
<dbReference type="CDD" id="cd08414">
    <property type="entry name" value="PBP2_LTTR_aromatics_like"/>
    <property type="match status" value="1"/>
</dbReference>
<keyword evidence="3" id="KW-0238">DNA-binding</keyword>
<dbReference type="GO" id="GO:0003700">
    <property type="term" value="F:DNA-binding transcription factor activity"/>
    <property type="evidence" value="ECO:0007669"/>
    <property type="project" value="InterPro"/>
</dbReference>
<evidence type="ECO:0000313" key="6">
    <source>
        <dbReference type="EMBL" id="WCL55277.1"/>
    </source>
</evidence>
<evidence type="ECO:0000256" key="3">
    <source>
        <dbReference type="ARBA" id="ARBA00023125"/>
    </source>
</evidence>
<dbReference type="AlphaFoldDB" id="A0AAF0BMA6"/>
<dbReference type="Pfam" id="PF00126">
    <property type="entry name" value="HTH_1"/>
    <property type="match status" value="1"/>
</dbReference>
<dbReference type="SUPFAM" id="SSF53850">
    <property type="entry name" value="Periplasmic binding protein-like II"/>
    <property type="match status" value="1"/>
</dbReference>
<dbReference type="InterPro" id="IPR036388">
    <property type="entry name" value="WH-like_DNA-bd_sf"/>
</dbReference>
<dbReference type="Proteomes" id="UP001217500">
    <property type="component" value="Chromosome"/>
</dbReference>
<evidence type="ECO:0000256" key="2">
    <source>
        <dbReference type="ARBA" id="ARBA00023015"/>
    </source>
</evidence>
<keyword evidence="2" id="KW-0805">Transcription regulation</keyword>
<dbReference type="FunFam" id="1.10.10.10:FF:000001">
    <property type="entry name" value="LysR family transcriptional regulator"/>
    <property type="match status" value="1"/>
</dbReference>
<dbReference type="GO" id="GO:0003677">
    <property type="term" value="F:DNA binding"/>
    <property type="evidence" value="ECO:0007669"/>
    <property type="project" value="UniProtKB-KW"/>
</dbReference>
<dbReference type="Pfam" id="PF03466">
    <property type="entry name" value="LysR_substrate"/>
    <property type="match status" value="1"/>
</dbReference>
<dbReference type="Gene3D" id="1.10.10.10">
    <property type="entry name" value="Winged helix-like DNA-binding domain superfamily/Winged helix DNA-binding domain"/>
    <property type="match status" value="1"/>
</dbReference>
<dbReference type="GO" id="GO:0032993">
    <property type="term" value="C:protein-DNA complex"/>
    <property type="evidence" value="ECO:0007669"/>
    <property type="project" value="TreeGrafter"/>
</dbReference>
<accession>A0AAF0BMA6</accession>
<dbReference type="InterPro" id="IPR000847">
    <property type="entry name" value="LysR_HTH_N"/>
</dbReference>
<evidence type="ECO:0000313" key="7">
    <source>
        <dbReference type="Proteomes" id="UP001217500"/>
    </source>
</evidence>
<comment type="similarity">
    <text evidence="1">Belongs to the LysR transcriptional regulatory family.</text>
</comment>
<dbReference type="EMBL" id="CP116805">
    <property type="protein sequence ID" value="WCL55277.1"/>
    <property type="molecule type" value="Genomic_DNA"/>
</dbReference>
<feature type="domain" description="HTH lysR-type" evidence="5">
    <location>
        <begin position="2"/>
        <end position="59"/>
    </location>
</feature>
<name>A0AAF0BMA6_9PROT</name>
<organism evidence="6 7">
    <name type="scientific">Gimibacter soli</name>
    <dbReference type="NCBI Taxonomy" id="3024400"/>
    <lineage>
        <taxon>Bacteria</taxon>
        <taxon>Pseudomonadati</taxon>
        <taxon>Pseudomonadota</taxon>
        <taxon>Alphaproteobacteria</taxon>
        <taxon>Kordiimonadales</taxon>
        <taxon>Temperatibacteraceae</taxon>
        <taxon>Gimibacter</taxon>
    </lineage>
</organism>
<evidence type="ECO:0000259" key="5">
    <source>
        <dbReference type="PROSITE" id="PS50931"/>
    </source>
</evidence>
<keyword evidence="4" id="KW-0804">Transcription</keyword>
<dbReference type="InterPro" id="IPR036390">
    <property type="entry name" value="WH_DNA-bd_sf"/>
</dbReference>
<dbReference type="PANTHER" id="PTHR30346:SF28">
    <property type="entry name" value="HTH-TYPE TRANSCRIPTIONAL REGULATOR CYNR"/>
    <property type="match status" value="1"/>
</dbReference>
<reference evidence="6" key="1">
    <citation type="submission" date="2023-01" db="EMBL/GenBank/DDBJ databases">
        <title>The genome sequence of Kordiimonadaceae bacterium 6D33.</title>
        <authorList>
            <person name="Liu Y."/>
        </authorList>
    </citation>
    <scope>NUCLEOTIDE SEQUENCE</scope>
    <source>
        <strain evidence="6">6D33</strain>
    </source>
</reference>
<dbReference type="RefSeq" id="WP_289505065.1">
    <property type="nucleotide sequence ID" value="NZ_CP116805.1"/>
</dbReference>
<dbReference type="PROSITE" id="PS50931">
    <property type="entry name" value="HTH_LYSR"/>
    <property type="match status" value="1"/>
</dbReference>
<proteinExistence type="inferred from homology"/>
<evidence type="ECO:0000256" key="4">
    <source>
        <dbReference type="ARBA" id="ARBA00023163"/>
    </source>
</evidence>
<dbReference type="Gene3D" id="3.40.190.10">
    <property type="entry name" value="Periplasmic binding protein-like II"/>
    <property type="match status" value="2"/>
</dbReference>
<dbReference type="KEGG" id="gso:PH603_05840"/>
<protein>
    <submittedName>
        <fullName evidence="6">LysR family transcriptional regulator</fullName>
    </submittedName>
</protein>
<dbReference type="InterPro" id="IPR005119">
    <property type="entry name" value="LysR_subst-bd"/>
</dbReference>